<keyword evidence="2" id="KW-1185">Reference proteome</keyword>
<dbReference type="GeneID" id="35382118"/>
<name>A0A2I2L387_9VIRU</name>
<dbReference type="EMBL" id="LT906555">
    <property type="protein sequence ID" value="SNW61939.1"/>
    <property type="molecule type" value="Genomic_DNA"/>
</dbReference>
<protein>
    <submittedName>
        <fullName evidence="1">Uncharacterized protein</fullName>
    </submittedName>
</protein>
<dbReference type="RefSeq" id="YP_009448241.1">
    <property type="nucleotide sequence ID" value="NC_036594.1"/>
</dbReference>
<accession>A0A2I2L387</accession>
<sequence length="278" mass="32716">MELDPHYAYLGTNIFTRQEVVERLDFVIREGKRMGLFTDVDYELNYVTRHTGEHTGVSYIKCNNPHFIHVLVGNNPDGSERKITKENLDWKPLICTYKTLDEYLNSFKGKDWWEMAEEELAYEKDKYIVDVLPPLVEMPKLKLDKDKRERLIKYLTGRQKYEDIQTLTDSYFIKPKYLEYKSPPEGYSGHVLVGKRIPKWLTEAMVKKHFQRFISEDHHGVIDKQYPIVKFLPTKGISIVTFRPGSYDAYYAMTMGKYIKQNGNPKAAVPFDYSENRS</sequence>
<dbReference type="KEGG" id="vg:35382118"/>
<gene>
    <name evidence="1" type="ORF">ORPV_35</name>
</gene>
<evidence type="ECO:0000313" key="1">
    <source>
        <dbReference type="EMBL" id="SNW61939.1"/>
    </source>
</evidence>
<dbReference type="Proteomes" id="UP000236316">
    <property type="component" value="Segment"/>
</dbReference>
<evidence type="ECO:0000313" key="2">
    <source>
        <dbReference type="Proteomes" id="UP000236316"/>
    </source>
</evidence>
<proteinExistence type="predicted"/>
<organism evidence="1">
    <name type="scientific">Orpheovirus IHUMI-LCC2</name>
    <dbReference type="NCBI Taxonomy" id="2023057"/>
    <lineage>
        <taxon>Viruses</taxon>
        <taxon>Varidnaviria</taxon>
        <taxon>Bamfordvirae</taxon>
        <taxon>Nucleocytoviricota</taxon>
        <taxon>Megaviricetes</taxon>
        <taxon>Pimascovirales</taxon>
        <taxon>Ocovirineae</taxon>
        <taxon>Orpheoviridae</taxon>
        <taxon>Alphaorpheovirus</taxon>
        <taxon>Alphaorpheovirus massiliense</taxon>
    </lineage>
</organism>
<reference evidence="1" key="1">
    <citation type="submission" date="2017-08" db="EMBL/GenBank/DDBJ databases">
        <authorList>
            <consortium name="Urmite Genomes"/>
        </authorList>
    </citation>
    <scope>NUCLEOTIDE SEQUENCE [LARGE SCALE GENOMIC DNA]</scope>
    <source>
        <strain evidence="1">IHUMI-LCC2</strain>
    </source>
</reference>